<feature type="transmembrane region" description="Helical" evidence="9">
    <location>
        <begin position="170"/>
        <end position="190"/>
    </location>
</feature>
<evidence type="ECO:0000313" key="11">
    <source>
        <dbReference type="Proteomes" id="UP000694620"/>
    </source>
</evidence>
<reference evidence="10" key="3">
    <citation type="submission" date="2025-09" db="UniProtKB">
        <authorList>
            <consortium name="Ensembl"/>
        </authorList>
    </citation>
    <scope>IDENTIFICATION</scope>
</reference>
<comment type="catalytic activity">
    <reaction evidence="7">
        <text>a 1-O-(1Z-alkenyl)-sn-glycero-3-phosphoethanolamine + H2O = a 2,3-saturated aldehyde + sn-glycero-3-phosphoethanolamine</text>
        <dbReference type="Rhea" id="RHEA:16905"/>
        <dbReference type="ChEBI" id="CHEBI:15377"/>
        <dbReference type="ChEBI" id="CHEBI:73359"/>
        <dbReference type="ChEBI" id="CHEBI:77288"/>
        <dbReference type="ChEBI" id="CHEBI:143890"/>
        <dbReference type="EC" id="3.3.2.2"/>
    </reaction>
</comment>
<evidence type="ECO:0000256" key="8">
    <source>
        <dbReference type="ARBA" id="ARBA00049560"/>
    </source>
</evidence>
<dbReference type="Ensembl" id="ENSECRT00000011546.1">
    <property type="protein sequence ID" value="ENSECRP00000011359.1"/>
    <property type="gene ID" value="ENSECRG00000007574.1"/>
</dbReference>
<feature type="transmembrane region" description="Helical" evidence="9">
    <location>
        <begin position="44"/>
        <end position="61"/>
    </location>
</feature>
<protein>
    <recommendedName>
        <fullName evidence="6">lysoplasmalogenase</fullName>
        <ecNumber evidence="6">3.3.2.2</ecNumber>
    </recommendedName>
</protein>
<evidence type="ECO:0000256" key="3">
    <source>
        <dbReference type="ARBA" id="ARBA00022692"/>
    </source>
</evidence>
<evidence type="ECO:0000256" key="9">
    <source>
        <dbReference type="SAM" id="Phobius"/>
    </source>
</evidence>
<dbReference type="GeneTree" id="ENSGT00390000007101"/>
<name>A0A8C4S4A8_ERPCA</name>
<reference evidence="10" key="2">
    <citation type="submission" date="2025-08" db="UniProtKB">
        <authorList>
            <consortium name="Ensembl"/>
        </authorList>
    </citation>
    <scope>IDENTIFICATION</scope>
</reference>
<feature type="transmembrane region" description="Helical" evidence="9">
    <location>
        <begin position="116"/>
        <end position="133"/>
    </location>
</feature>
<evidence type="ECO:0000256" key="1">
    <source>
        <dbReference type="ARBA" id="ARBA00004141"/>
    </source>
</evidence>
<keyword evidence="4 9" id="KW-1133">Transmembrane helix</keyword>
<feature type="transmembrane region" description="Helical" evidence="9">
    <location>
        <begin position="91"/>
        <end position="110"/>
    </location>
</feature>
<organism evidence="10 11">
    <name type="scientific">Erpetoichthys calabaricus</name>
    <name type="common">Rope fish</name>
    <name type="synonym">Calamoichthys calabaricus</name>
    <dbReference type="NCBI Taxonomy" id="27687"/>
    <lineage>
        <taxon>Eukaryota</taxon>
        <taxon>Metazoa</taxon>
        <taxon>Chordata</taxon>
        <taxon>Craniata</taxon>
        <taxon>Vertebrata</taxon>
        <taxon>Euteleostomi</taxon>
        <taxon>Actinopterygii</taxon>
        <taxon>Polypteriformes</taxon>
        <taxon>Polypteridae</taxon>
        <taxon>Erpetoichthys</taxon>
    </lineage>
</organism>
<evidence type="ECO:0000256" key="6">
    <source>
        <dbReference type="ARBA" id="ARBA00035673"/>
    </source>
</evidence>
<reference evidence="10" key="1">
    <citation type="submission" date="2021-06" db="EMBL/GenBank/DDBJ databases">
        <authorList>
            <consortium name="Wellcome Sanger Institute Data Sharing"/>
        </authorList>
    </citation>
    <scope>NUCLEOTIDE SEQUENCE [LARGE SCALE GENOMIC DNA]</scope>
</reference>
<gene>
    <name evidence="10" type="primary">LOC114655345</name>
</gene>
<evidence type="ECO:0000313" key="10">
    <source>
        <dbReference type="Ensembl" id="ENSECRP00000011359.1"/>
    </source>
</evidence>
<dbReference type="GeneID" id="114655345"/>
<dbReference type="InterPro" id="IPR012506">
    <property type="entry name" value="TMEM86B-like"/>
</dbReference>
<dbReference type="OrthoDB" id="2133758at2759"/>
<comment type="subcellular location">
    <subcellularLocation>
        <location evidence="1">Membrane</location>
        <topology evidence="1">Multi-pass membrane protein</topology>
    </subcellularLocation>
</comment>
<dbReference type="PANTHER" id="PTHR31885:SF6">
    <property type="entry name" value="GH04784P"/>
    <property type="match status" value="1"/>
</dbReference>
<dbReference type="EC" id="3.3.2.2" evidence="6"/>
<evidence type="ECO:0000256" key="7">
    <source>
        <dbReference type="ARBA" id="ARBA00049458"/>
    </source>
</evidence>
<accession>A0A8C4S4A8</accession>
<comment type="catalytic activity">
    <reaction evidence="8">
        <text>a 1-O-(1Z-alkenyl)-sn-glycero-3-phosphocholine + H2O = a 2,3-saturated aldehyde + sn-glycerol 3-phosphocholine</text>
        <dbReference type="Rhea" id="RHEA:22544"/>
        <dbReference type="ChEBI" id="CHEBI:15377"/>
        <dbReference type="ChEBI" id="CHEBI:16870"/>
        <dbReference type="ChEBI" id="CHEBI:73359"/>
        <dbReference type="ChEBI" id="CHEBI:77287"/>
        <dbReference type="EC" id="3.3.2.2"/>
    </reaction>
</comment>
<keyword evidence="5 9" id="KW-0472">Membrane</keyword>
<dbReference type="GO" id="GO:0047408">
    <property type="term" value="F:alkenylglycerophosphocholine hydrolase activity"/>
    <property type="evidence" value="ECO:0007669"/>
    <property type="project" value="UniProtKB-EC"/>
</dbReference>
<dbReference type="RefSeq" id="XP_051775182.1">
    <property type="nucleotide sequence ID" value="XM_051919222.1"/>
</dbReference>
<comment type="similarity">
    <text evidence="2">Belongs to the TMEM86 family.</text>
</comment>
<dbReference type="PANTHER" id="PTHR31885">
    <property type="entry name" value="GH04784P"/>
    <property type="match status" value="1"/>
</dbReference>
<proteinExistence type="inferred from homology"/>
<keyword evidence="3 9" id="KW-0812">Transmembrane</keyword>
<keyword evidence="11" id="KW-1185">Reference proteome</keyword>
<dbReference type="Pfam" id="PF07947">
    <property type="entry name" value="YhhN"/>
    <property type="match status" value="1"/>
</dbReference>
<feature type="transmembrane region" description="Helical" evidence="9">
    <location>
        <begin position="145"/>
        <end position="164"/>
    </location>
</feature>
<evidence type="ECO:0000256" key="4">
    <source>
        <dbReference type="ARBA" id="ARBA00022989"/>
    </source>
</evidence>
<dbReference type="Proteomes" id="UP000694620">
    <property type="component" value="Chromosome 1"/>
</dbReference>
<dbReference type="AlphaFoldDB" id="A0A8C4S4A8"/>
<sequence length="193" mass="21539">MVSISYVLQSAQHQSILKKCFPVVLCCLYLLFRTGGKDHYSQLILLGLIFSLGGDACLIYPNLFIPGMALFAGAHVCYILAFGWHPLNWTYLLFILPLEGIVCAILLPNLDEKQKIFVPIYMMLLGTMVWRAVSRKYDSASGRYSAIGGVSFMVSDCVIGLDTFVQHVSWSSVFIMTSYYIAQILITLSATEL</sequence>
<dbReference type="GO" id="GO:0016020">
    <property type="term" value="C:membrane"/>
    <property type="evidence" value="ECO:0007669"/>
    <property type="project" value="UniProtKB-SubCell"/>
</dbReference>
<evidence type="ECO:0000256" key="5">
    <source>
        <dbReference type="ARBA" id="ARBA00023136"/>
    </source>
</evidence>
<evidence type="ECO:0000256" key="2">
    <source>
        <dbReference type="ARBA" id="ARBA00007375"/>
    </source>
</evidence>